<dbReference type="Proteomes" id="UP001652625">
    <property type="component" value="Chromosome 04"/>
</dbReference>
<keyword evidence="1" id="KW-1185">Reference proteome</keyword>
<reference evidence="2" key="1">
    <citation type="submission" date="2025-08" db="UniProtKB">
        <authorList>
            <consortium name="RefSeq"/>
        </authorList>
    </citation>
    <scope>IDENTIFICATION</scope>
</reference>
<dbReference type="PANTHER" id="PTHR47456:SF1">
    <property type="entry name" value="PHD-TYPE DOMAIN-CONTAINING PROTEIN"/>
    <property type="match status" value="1"/>
</dbReference>
<protein>
    <submittedName>
        <fullName evidence="2">Uncharacterized protein LOC136079329</fullName>
    </submittedName>
</protein>
<dbReference type="PANTHER" id="PTHR47456">
    <property type="entry name" value="PHD-TYPE DOMAIN-CONTAINING PROTEIN"/>
    <property type="match status" value="1"/>
</dbReference>
<dbReference type="Pfam" id="PF15299">
    <property type="entry name" value="ALS2CR8"/>
    <property type="match status" value="1"/>
</dbReference>
<gene>
    <name evidence="2" type="primary">LOC136079329</name>
</gene>
<evidence type="ECO:0000313" key="1">
    <source>
        <dbReference type="Proteomes" id="UP001652625"/>
    </source>
</evidence>
<dbReference type="InterPro" id="IPR029309">
    <property type="entry name" value="CaRF"/>
</dbReference>
<accession>A0ABM4BPS7</accession>
<dbReference type="RefSeq" id="XP_065651134.1">
    <property type="nucleotide sequence ID" value="XM_065795062.1"/>
</dbReference>
<evidence type="ECO:0000313" key="2">
    <source>
        <dbReference type="RefSeq" id="XP_065651134.1"/>
    </source>
</evidence>
<name>A0ABM4BPS7_HYDVU</name>
<proteinExistence type="predicted"/>
<dbReference type="GeneID" id="136079329"/>
<organism evidence="1 2">
    <name type="scientific">Hydra vulgaris</name>
    <name type="common">Hydra</name>
    <name type="synonym">Hydra attenuata</name>
    <dbReference type="NCBI Taxonomy" id="6087"/>
    <lineage>
        <taxon>Eukaryota</taxon>
        <taxon>Metazoa</taxon>
        <taxon>Cnidaria</taxon>
        <taxon>Hydrozoa</taxon>
        <taxon>Hydroidolina</taxon>
        <taxon>Anthoathecata</taxon>
        <taxon>Aplanulata</taxon>
        <taxon>Hydridae</taxon>
        <taxon>Hydra</taxon>
    </lineage>
</organism>
<sequence length="431" mass="50587">MHDIALLSSEILECQLSEDSMKVAVTIAGYIAKKLKKRFKCQSCAKRKRHIFFYEDENDALCYIKQHELEHTVRFVAWFTPKGFGNTDIHSENYKVLWENEGSYADVSFMVLAQKVLDCSHGTDRNNARKKTYKDKTKVKKTEHSCQKSYFGVQDTKKFQCPAQVSIKKIIYFKGYKLTEPTEWKKRSTFLKIRNLLKVKGDIGMTEKKIMLIVDDISEHRNHALAGISQEIDPRLSKKIISYANEIKNVQEMRRLLKIFVRNDLFHKSDMPDINNRRFFPSNNIIRVHMVAARKKLQLSLIDQECLLDKIKTWQKDDPSANIFFRPKNNFQKSDALEEIIQNEINNEDSNETDEDLKFTENDSENSLLFVYQSEWQCKLVRRYGNEMLLLDATYKTTRYVLPVFFLVVKTNVDYQVVGCFITENETKRAI</sequence>